<dbReference type="RefSeq" id="WP_185674397.1">
    <property type="nucleotide sequence ID" value="NZ_JACHVB010000013.1"/>
</dbReference>
<keyword evidence="3 6" id="KW-0418">Kinase</keyword>
<feature type="domain" description="Carbohydrate kinase FGGY N-terminal" evidence="4">
    <location>
        <begin position="8"/>
        <end position="269"/>
    </location>
</feature>
<evidence type="ECO:0000256" key="1">
    <source>
        <dbReference type="ARBA" id="ARBA00009156"/>
    </source>
</evidence>
<protein>
    <submittedName>
        <fullName evidence="6">FGGY-family carbohydrate kinase</fullName>
    </submittedName>
</protein>
<name>A0A842HAS9_9BACT</name>
<proteinExistence type="inferred from homology"/>
<sequence length="555" mass="59122">MKTPSPLFLGIDVGTGSARAGLFTASGEMLATAKQDIPMWKPKTDFVEQSSEAIWQACCNSTRAALKAAKAKPEQIAGIGFDATCSLVAVDAAGAPVSLSPSGSDEQNVIVWMDHRAISQAERINSGKHKVLRYVGGVISPEMQTPKLLWVKENMPKAWKRTAHFFDLPDYLTYRATGDTTRSLCSLVCKWTYLGHQGLDGAGWDKSYFESIGLGDFVQEGFARIGTRVRPMGEPVGSGLTAQAAKDLGLAEGTPVGVSIIDAHAGGLGLLGASLGKQKVGSATLNKRIALIGGTSSCHMAASPEPRYIKGVWGPYFSAMIPGLWLTEGGQSATGALLDHVIFNHPAAAGLQAEAEMKGTSIFDLLNDHIDALAKSEGLKFPAALTRELHIQPDFHGNRSPRANPTLKGMVSGLTLSATRDDLARQYLAAIQAVAYGTRHILDELNKKGYDIKTIFICGGGTKNRVFMREHADITGCTLVLPQEPEAVLLGGAVLGSVAAGANDSVLAAMNAMNVAGKTIEPARGATARYHDAKYAVFHRMHKDFLAYRKLMSES</sequence>
<dbReference type="AlphaFoldDB" id="A0A842HAS9"/>
<comment type="similarity">
    <text evidence="1">Belongs to the FGGY kinase family.</text>
</comment>
<dbReference type="FunFam" id="3.30.420.40:FF:000101">
    <property type="entry name" value="FGGY carbohydrate kinase domain-containing protein"/>
    <property type="match status" value="1"/>
</dbReference>
<dbReference type="Gene3D" id="1.20.58.2240">
    <property type="match status" value="1"/>
</dbReference>
<dbReference type="GO" id="GO:0005737">
    <property type="term" value="C:cytoplasm"/>
    <property type="evidence" value="ECO:0007669"/>
    <property type="project" value="TreeGrafter"/>
</dbReference>
<dbReference type="PIRSF" id="PIRSF000538">
    <property type="entry name" value="GlpK"/>
    <property type="match status" value="1"/>
</dbReference>
<keyword evidence="7" id="KW-1185">Reference proteome</keyword>
<evidence type="ECO:0000259" key="4">
    <source>
        <dbReference type="Pfam" id="PF00370"/>
    </source>
</evidence>
<dbReference type="SUPFAM" id="SSF53067">
    <property type="entry name" value="Actin-like ATPase domain"/>
    <property type="match status" value="2"/>
</dbReference>
<dbReference type="CDD" id="cd07782">
    <property type="entry name" value="ASKHA_NBD_FGGY_D-RBK"/>
    <property type="match status" value="1"/>
</dbReference>
<dbReference type="InterPro" id="IPR000577">
    <property type="entry name" value="Carb_kinase_FGGY"/>
</dbReference>
<keyword evidence="2" id="KW-0808">Transferase</keyword>
<dbReference type="PANTHER" id="PTHR43435">
    <property type="entry name" value="RIBULOKINASE"/>
    <property type="match status" value="1"/>
</dbReference>
<dbReference type="InterPro" id="IPR018484">
    <property type="entry name" value="FGGY_N"/>
</dbReference>
<dbReference type="Proteomes" id="UP000546464">
    <property type="component" value="Unassembled WGS sequence"/>
</dbReference>
<organism evidence="6 7">
    <name type="scientific">Ruficoccus amylovorans</name>
    <dbReference type="NCBI Taxonomy" id="1804625"/>
    <lineage>
        <taxon>Bacteria</taxon>
        <taxon>Pseudomonadati</taxon>
        <taxon>Verrucomicrobiota</taxon>
        <taxon>Opitutia</taxon>
        <taxon>Puniceicoccales</taxon>
        <taxon>Cerasicoccaceae</taxon>
        <taxon>Ruficoccus</taxon>
    </lineage>
</organism>
<dbReference type="Pfam" id="PF02782">
    <property type="entry name" value="FGGY_C"/>
    <property type="match status" value="1"/>
</dbReference>
<dbReference type="InterPro" id="IPR018485">
    <property type="entry name" value="FGGY_C"/>
</dbReference>
<comment type="caution">
    <text evidence="6">The sequence shown here is derived from an EMBL/GenBank/DDBJ whole genome shotgun (WGS) entry which is preliminary data.</text>
</comment>
<evidence type="ECO:0000256" key="3">
    <source>
        <dbReference type="ARBA" id="ARBA00022777"/>
    </source>
</evidence>
<dbReference type="InterPro" id="IPR043129">
    <property type="entry name" value="ATPase_NBD"/>
</dbReference>
<dbReference type="GO" id="GO:0019321">
    <property type="term" value="P:pentose metabolic process"/>
    <property type="evidence" value="ECO:0007669"/>
    <property type="project" value="TreeGrafter"/>
</dbReference>
<dbReference type="InterPro" id="IPR006003">
    <property type="entry name" value="FGGY_RbtK-like"/>
</dbReference>
<accession>A0A842HAS9</accession>
<dbReference type="GO" id="GO:0019150">
    <property type="term" value="F:D-ribulokinase activity"/>
    <property type="evidence" value="ECO:0007669"/>
    <property type="project" value="TreeGrafter"/>
</dbReference>
<evidence type="ECO:0000313" key="6">
    <source>
        <dbReference type="EMBL" id="MBC2593390.1"/>
    </source>
</evidence>
<reference evidence="6 7" key="1">
    <citation type="submission" date="2020-07" db="EMBL/GenBank/DDBJ databases">
        <authorList>
            <person name="Feng X."/>
        </authorList>
    </citation>
    <scope>NUCLEOTIDE SEQUENCE [LARGE SCALE GENOMIC DNA]</scope>
    <source>
        <strain evidence="6 7">JCM31066</strain>
    </source>
</reference>
<gene>
    <name evidence="6" type="ORF">H5P28_03870</name>
</gene>
<evidence type="ECO:0000259" key="5">
    <source>
        <dbReference type="Pfam" id="PF02782"/>
    </source>
</evidence>
<dbReference type="EMBL" id="JACHVB010000013">
    <property type="protein sequence ID" value="MBC2593390.1"/>
    <property type="molecule type" value="Genomic_DNA"/>
</dbReference>
<feature type="domain" description="Carbohydrate kinase FGGY C-terminal" evidence="5">
    <location>
        <begin position="291"/>
        <end position="500"/>
    </location>
</feature>
<dbReference type="PANTHER" id="PTHR43435:SF4">
    <property type="entry name" value="FGGY CARBOHYDRATE KINASE DOMAIN-CONTAINING PROTEIN"/>
    <property type="match status" value="1"/>
</dbReference>
<dbReference type="Pfam" id="PF00370">
    <property type="entry name" value="FGGY_N"/>
    <property type="match status" value="1"/>
</dbReference>
<dbReference type="NCBIfam" id="TIGR01315">
    <property type="entry name" value="5C_CHO_kinase"/>
    <property type="match status" value="1"/>
</dbReference>
<evidence type="ECO:0000313" key="7">
    <source>
        <dbReference type="Proteomes" id="UP000546464"/>
    </source>
</evidence>
<dbReference type="Gene3D" id="3.30.420.40">
    <property type="match status" value="1"/>
</dbReference>
<evidence type="ECO:0000256" key="2">
    <source>
        <dbReference type="ARBA" id="ARBA00022679"/>
    </source>
</evidence>